<evidence type="ECO:0000259" key="5">
    <source>
        <dbReference type="Pfam" id="PF00296"/>
    </source>
</evidence>
<comment type="similarity">
    <text evidence="1">Belongs to the bacterial luciferase oxidoreductase family.</text>
</comment>
<dbReference type="Proteomes" id="UP000037178">
    <property type="component" value="Unassembled WGS sequence"/>
</dbReference>
<gene>
    <name evidence="6" type="ORF">AIOL_003290</name>
</gene>
<dbReference type="PANTHER" id="PTHR30137:SF16">
    <property type="entry name" value="BLL0895 PROTEIN"/>
    <property type="match status" value="1"/>
</dbReference>
<proteinExistence type="inferred from homology"/>
<dbReference type="Gene3D" id="3.20.20.30">
    <property type="entry name" value="Luciferase-like domain"/>
    <property type="match status" value="1"/>
</dbReference>
<dbReference type="EMBL" id="LFTY01000002">
    <property type="protein sequence ID" value="KMW58317.1"/>
    <property type="molecule type" value="Genomic_DNA"/>
</dbReference>
<sequence>MRMNFGIFMAPFHAPGHNPTISLDDDLELLQHLDKLGYDEAWIGEHHSAGSEIIASPEIFIMAAAERTQRIRLGTGVVSMPYHNPLWTVERMVLLDHLTRGRVMFGMGPGALPTDASMLGLEPQQMRPLFEEYIDIAYRLLTSDAPINYESDRLTLKDARLHLRPYSEPLFDLAVAAVASPSGAKLAGRYGAGLLSLGATVAVGMDVLAHHWTIQEQAAKEHGQVADRAKWRLVGLMHLAETEEQAREDVKYGMTQWFRYFQNVAAFPQMAVEGGNLDEMIDFVNGGLGVVGTPEMMVKQIEELLEQSNGGFGAYLTLAHNWANKGATQKSFELFAREVMPHFQSSGMGLQAAADRAQKNRAGLAEKQLKAVEEATQRYEKEVNAAE</sequence>
<dbReference type="PATRIC" id="fig|1675527.3.peg.3439"/>
<dbReference type="GO" id="GO:0005829">
    <property type="term" value="C:cytosol"/>
    <property type="evidence" value="ECO:0007669"/>
    <property type="project" value="TreeGrafter"/>
</dbReference>
<dbReference type="GO" id="GO:0016705">
    <property type="term" value="F:oxidoreductase activity, acting on paired donors, with incorporation or reduction of molecular oxygen"/>
    <property type="evidence" value="ECO:0007669"/>
    <property type="project" value="InterPro"/>
</dbReference>
<dbReference type="PANTHER" id="PTHR30137">
    <property type="entry name" value="LUCIFERASE-LIKE MONOOXYGENASE"/>
    <property type="match status" value="1"/>
</dbReference>
<evidence type="ECO:0000256" key="1">
    <source>
        <dbReference type="ARBA" id="ARBA00010426"/>
    </source>
</evidence>
<keyword evidence="7" id="KW-1185">Reference proteome</keyword>
<evidence type="ECO:0000256" key="4">
    <source>
        <dbReference type="ARBA" id="ARBA00023033"/>
    </source>
</evidence>
<accession>A0A0J9E6K8</accession>
<dbReference type="STRING" id="1675527.AIOL_003290"/>
<evidence type="ECO:0000313" key="7">
    <source>
        <dbReference type="Proteomes" id="UP000037178"/>
    </source>
</evidence>
<dbReference type="Pfam" id="PF00296">
    <property type="entry name" value="Bac_luciferase"/>
    <property type="match status" value="1"/>
</dbReference>
<dbReference type="SUPFAM" id="SSF51679">
    <property type="entry name" value="Bacterial luciferase-like"/>
    <property type="match status" value="1"/>
</dbReference>
<name>A0A0J9E6K8_9RHOB</name>
<keyword evidence="4 6" id="KW-0503">Monooxygenase</keyword>
<reference evidence="6 7" key="1">
    <citation type="submission" date="2015-06" db="EMBL/GenBank/DDBJ databases">
        <title>Draft genome sequence of an Alphaproteobacteria species associated to the Mediterranean sponge Oscarella lobularis.</title>
        <authorList>
            <person name="Jourda C."/>
            <person name="Santini S."/>
            <person name="Claverie J.-M."/>
        </authorList>
    </citation>
    <scope>NUCLEOTIDE SEQUENCE [LARGE SCALE GENOMIC DNA]</scope>
    <source>
        <strain evidence="6">IGS</strain>
    </source>
</reference>
<dbReference type="AlphaFoldDB" id="A0A0J9E6K8"/>
<organism evidence="6 7">
    <name type="scientific">Candidatus Rhodobacter oscarellae</name>
    <dbReference type="NCBI Taxonomy" id="1675527"/>
    <lineage>
        <taxon>Bacteria</taxon>
        <taxon>Pseudomonadati</taxon>
        <taxon>Pseudomonadota</taxon>
        <taxon>Alphaproteobacteria</taxon>
        <taxon>Rhodobacterales</taxon>
        <taxon>Rhodobacter group</taxon>
        <taxon>Rhodobacter</taxon>
    </lineage>
</organism>
<evidence type="ECO:0000313" key="6">
    <source>
        <dbReference type="EMBL" id="KMW58317.1"/>
    </source>
</evidence>
<evidence type="ECO:0000256" key="3">
    <source>
        <dbReference type="ARBA" id="ARBA00023002"/>
    </source>
</evidence>
<dbReference type="GO" id="GO:0004497">
    <property type="term" value="F:monooxygenase activity"/>
    <property type="evidence" value="ECO:0007669"/>
    <property type="project" value="UniProtKB-KW"/>
</dbReference>
<dbReference type="InterPro" id="IPR011251">
    <property type="entry name" value="Luciferase-like_dom"/>
</dbReference>
<keyword evidence="2" id="KW-0285">Flavoprotein</keyword>
<dbReference type="InterPro" id="IPR050766">
    <property type="entry name" value="Bact_Lucif_Oxidored"/>
</dbReference>
<keyword evidence="3" id="KW-0560">Oxidoreductase</keyword>
<comment type="caution">
    <text evidence="6">The sequence shown here is derived from an EMBL/GenBank/DDBJ whole genome shotgun (WGS) entry which is preliminary data.</text>
</comment>
<dbReference type="InterPro" id="IPR036661">
    <property type="entry name" value="Luciferase-like_sf"/>
</dbReference>
<dbReference type="OrthoDB" id="9804736at2"/>
<feature type="domain" description="Luciferase-like" evidence="5">
    <location>
        <begin position="3"/>
        <end position="306"/>
    </location>
</feature>
<protein>
    <submittedName>
        <fullName evidence="6">Limonene 1,2-monooxygenase</fullName>
    </submittedName>
</protein>
<evidence type="ECO:0000256" key="2">
    <source>
        <dbReference type="ARBA" id="ARBA00022630"/>
    </source>
</evidence>